<dbReference type="InterPro" id="IPR018680">
    <property type="entry name" value="DUF2164"/>
</dbReference>
<protein>
    <submittedName>
        <fullName evidence="1">DUF2164 domain-containing protein</fullName>
    </submittedName>
</protein>
<proteinExistence type="predicted"/>
<evidence type="ECO:0000313" key="1">
    <source>
        <dbReference type="EMBL" id="MCV2403029.1"/>
    </source>
</evidence>
<organism evidence="1 2">
    <name type="scientific">Marinomonas sargassi</name>
    <dbReference type="NCBI Taxonomy" id="2984494"/>
    <lineage>
        <taxon>Bacteria</taxon>
        <taxon>Pseudomonadati</taxon>
        <taxon>Pseudomonadota</taxon>
        <taxon>Gammaproteobacteria</taxon>
        <taxon>Oceanospirillales</taxon>
        <taxon>Oceanospirillaceae</taxon>
        <taxon>Marinomonas</taxon>
    </lineage>
</organism>
<dbReference type="RefSeq" id="WP_263530412.1">
    <property type="nucleotide sequence ID" value="NZ_JAOVZB010000004.1"/>
</dbReference>
<dbReference type="Pfam" id="PF09932">
    <property type="entry name" value="DUF2164"/>
    <property type="match status" value="1"/>
</dbReference>
<gene>
    <name evidence="1" type="ORF">OFY17_09085</name>
</gene>
<evidence type="ECO:0000313" key="2">
    <source>
        <dbReference type="Proteomes" id="UP001209713"/>
    </source>
</evidence>
<dbReference type="EMBL" id="JAOVZB010000004">
    <property type="protein sequence ID" value="MCV2403029.1"/>
    <property type="molecule type" value="Genomic_DNA"/>
</dbReference>
<dbReference type="Proteomes" id="UP001209713">
    <property type="component" value="Unassembled WGS sequence"/>
</dbReference>
<name>A0ABT2YT07_9GAMM</name>
<reference evidence="1 2" key="1">
    <citation type="submission" date="2022-10" db="EMBL/GenBank/DDBJ databases">
        <title>Marinomonas transparenta sp. nov. and Marinomonas sargassi sp. nov., isolated from marine alga (Sargassum natans (L.) Gaillon).</title>
        <authorList>
            <person name="Wang Y."/>
        </authorList>
    </citation>
    <scope>NUCLEOTIDE SEQUENCE [LARGE SCALE GENOMIC DNA]</scope>
    <source>
        <strain evidence="1 2">C2222</strain>
    </source>
</reference>
<accession>A0ABT2YT07</accession>
<sequence length="78" mass="8956">MPALQFDENDKKKMIDKLKGYLEDELDTSIGTFEADFFLDFIAENFAATFYNKGLSDAQDAMMARIETINDAIYDLEK</sequence>
<comment type="caution">
    <text evidence="1">The sequence shown here is derived from an EMBL/GenBank/DDBJ whole genome shotgun (WGS) entry which is preliminary data.</text>
</comment>
<keyword evidence="2" id="KW-1185">Reference proteome</keyword>